<dbReference type="AlphaFoldDB" id="A0A919RY30"/>
<dbReference type="GO" id="GO:0006772">
    <property type="term" value="P:thiamine metabolic process"/>
    <property type="evidence" value="ECO:0007669"/>
    <property type="project" value="UniProtKB-UniRule"/>
</dbReference>
<comment type="caution">
    <text evidence="7">The sequence shown here is derived from an EMBL/GenBank/DDBJ whole genome shotgun (WGS) entry which is preliminary data.</text>
</comment>
<name>A0A919RY30_9CLOT</name>
<accession>A0A919RY30</accession>
<dbReference type="InterPro" id="IPR007373">
    <property type="entry name" value="Thiamin_PyroPKinase_B1-bd"/>
</dbReference>
<dbReference type="SUPFAM" id="SSF63999">
    <property type="entry name" value="Thiamin pyrophosphokinase, catalytic domain"/>
    <property type="match status" value="1"/>
</dbReference>
<keyword evidence="1" id="KW-0808">Transferase</keyword>
<evidence type="ECO:0000256" key="5">
    <source>
        <dbReference type="NCBIfam" id="TIGR01378"/>
    </source>
</evidence>
<dbReference type="Proteomes" id="UP000679179">
    <property type="component" value="Unassembled WGS sequence"/>
</dbReference>
<dbReference type="SUPFAM" id="SSF63862">
    <property type="entry name" value="Thiamin pyrophosphokinase, substrate-binding domain"/>
    <property type="match status" value="1"/>
</dbReference>
<gene>
    <name evidence="7" type="ORF">CPJCM30710_05170</name>
</gene>
<dbReference type="SMART" id="SM00983">
    <property type="entry name" value="TPK_B1_binding"/>
    <property type="match status" value="1"/>
</dbReference>
<dbReference type="InterPro" id="IPR006282">
    <property type="entry name" value="Thi_PPkinase"/>
</dbReference>
<evidence type="ECO:0000256" key="4">
    <source>
        <dbReference type="ARBA" id="ARBA00022840"/>
    </source>
</evidence>
<proteinExistence type="predicted"/>
<reference evidence="7" key="1">
    <citation type="submission" date="2021-03" db="EMBL/GenBank/DDBJ databases">
        <title>Taxonomic study of Clostridium polyendosporum from meadow-gley soil under rice.</title>
        <authorList>
            <person name="Kobayashi H."/>
            <person name="Tanizawa Y."/>
            <person name="Yagura M."/>
        </authorList>
    </citation>
    <scope>NUCLEOTIDE SEQUENCE</scope>
    <source>
        <strain evidence="7">JCM 30710</strain>
    </source>
</reference>
<organism evidence="7 8">
    <name type="scientific">Clostridium polyendosporum</name>
    <dbReference type="NCBI Taxonomy" id="69208"/>
    <lineage>
        <taxon>Bacteria</taxon>
        <taxon>Bacillati</taxon>
        <taxon>Bacillota</taxon>
        <taxon>Clostridia</taxon>
        <taxon>Eubacteriales</taxon>
        <taxon>Clostridiaceae</taxon>
        <taxon>Clostridium</taxon>
    </lineage>
</organism>
<dbReference type="Pfam" id="PF04265">
    <property type="entry name" value="TPK_B1_binding"/>
    <property type="match status" value="1"/>
</dbReference>
<sequence length="209" mass="23352">MKSVIVAGGKMPSKELFLSEIKNADCLIAADRGAEVFYEYGVMPHILIGDFDSADKIVIDYFRDVEMVKFLPEKDYTDSELAFNRAIEKGSEEIVLLGCTGSRLDHVLGNLGLLRKALELNKRAKIKDDNNTIFLVEGKTTLCGNYGQTISFQCYGDVVKKLSIEGAKYPLKEYDLKIGDSRTVSNEFINTPIEVDFLSGKLLVIYSRD</sequence>
<feature type="domain" description="Thiamin pyrophosphokinase thiamin-binding" evidence="6">
    <location>
        <begin position="138"/>
        <end position="203"/>
    </location>
</feature>
<dbReference type="GO" id="GO:0016301">
    <property type="term" value="F:kinase activity"/>
    <property type="evidence" value="ECO:0007669"/>
    <property type="project" value="UniProtKB-KW"/>
</dbReference>
<evidence type="ECO:0000256" key="1">
    <source>
        <dbReference type="ARBA" id="ARBA00022679"/>
    </source>
</evidence>
<dbReference type="GO" id="GO:0004788">
    <property type="term" value="F:thiamine diphosphokinase activity"/>
    <property type="evidence" value="ECO:0007669"/>
    <property type="project" value="UniProtKB-UniRule"/>
</dbReference>
<dbReference type="InterPro" id="IPR036371">
    <property type="entry name" value="TPK_B1-bd_sf"/>
</dbReference>
<evidence type="ECO:0000256" key="2">
    <source>
        <dbReference type="ARBA" id="ARBA00022741"/>
    </source>
</evidence>
<keyword evidence="3" id="KW-0418">Kinase</keyword>
<keyword evidence="2" id="KW-0547">Nucleotide-binding</keyword>
<dbReference type="NCBIfam" id="TIGR01378">
    <property type="entry name" value="thi_PPkinase"/>
    <property type="match status" value="1"/>
</dbReference>
<keyword evidence="4" id="KW-0067">ATP-binding</keyword>
<dbReference type="EMBL" id="BOPZ01000003">
    <property type="protein sequence ID" value="GIM27851.1"/>
    <property type="molecule type" value="Genomic_DNA"/>
</dbReference>
<dbReference type="PANTHER" id="PTHR41299:SF1">
    <property type="entry name" value="THIAMINE PYROPHOSPHOKINASE"/>
    <property type="match status" value="1"/>
</dbReference>
<dbReference type="InterPro" id="IPR053149">
    <property type="entry name" value="TPK"/>
</dbReference>
<dbReference type="CDD" id="cd07995">
    <property type="entry name" value="TPK"/>
    <property type="match status" value="1"/>
</dbReference>
<keyword evidence="8" id="KW-1185">Reference proteome</keyword>
<evidence type="ECO:0000313" key="7">
    <source>
        <dbReference type="EMBL" id="GIM27851.1"/>
    </source>
</evidence>
<evidence type="ECO:0000259" key="6">
    <source>
        <dbReference type="SMART" id="SM00983"/>
    </source>
</evidence>
<evidence type="ECO:0000256" key="3">
    <source>
        <dbReference type="ARBA" id="ARBA00022777"/>
    </source>
</evidence>
<dbReference type="GO" id="GO:0005524">
    <property type="term" value="F:ATP binding"/>
    <property type="evidence" value="ECO:0007669"/>
    <property type="project" value="UniProtKB-KW"/>
</dbReference>
<evidence type="ECO:0000313" key="8">
    <source>
        <dbReference type="Proteomes" id="UP000679179"/>
    </source>
</evidence>
<dbReference type="InterPro" id="IPR007371">
    <property type="entry name" value="TPK_catalytic"/>
</dbReference>
<dbReference type="InterPro" id="IPR036759">
    <property type="entry name" value="TPK_catalytic_sf"/>
</dbReference>
<dbReference type="Pfam" id="PF04263">
    <property type="entry name" value="TPK_catalytic"/>
    <property type="match status" value="1"/>
</dbReference>
<dbReference type="PANTHER" id="PTHR41299">
    <property type="entry name" value="THIAMINE PYROPHOSPHOKINASE"/>
    <property type="match status" value="1"/>
</dbReference>
<dbReference type="GO" id="GO:0030975">
    <property type="term" value="F:thiamine binding"/>
    <property type="evidence" value="ECO:0007669"/>
    <property type="project" value="InterPro"/>
</dbReference>
<dbReference type="GO" id="GO:0009229">
    <property type="term" value="P:thiamine diphosphate biosynthetic process"/>
    <property type="evidence" value="ECO:0007669"/>
    <property type="project" value="InterPro"/>
</dbReference>
<dbReference type="RefSeq" id="WP_212902605.1">
    <property type="nucleotide sequence ID" value="NZ_BOPZ01000003.1"/>
</dbReference>
<dbReference type="Gene3D" id="3.40.50.10240">
    <property type="entry name" value="Thiamin pyrophosphokinase, catalytic domain"/>
    <property type="match status" value="1"/>
</dbReference>
<dbReference type="EC" id="2.7.6.2" evidence="5"/>
<protein>
    <recommendedName>
        <fullName evidence="5">Thiamine diphosphokinase</fullName>
        <ecNumber evidence="5">2.7.6.2</ecNumber>
    </recommendedName>
</protein>